<organism evidence="2 3">
    <name type="scientific">Hymenobacter cellulosilyticus</name>
    <dbReference type="NCBI Taxonomy" id="2932248"/>
    <lineage>
        <taxon>Bacteria</taxon>
        <taxon>Pseudomonadati</taxon>
        <taxon>Bacteroidota</taxon>
        <taxon>Cytophagia</taxon>
        <taxon>Cytophagales</taxon>
        <taxon>Hymenobacteraceae</taxon>
        <taxon>Hymenobacter</taxon>
    </lineage>
</organism>
<dbReference type="RefSeq" id="WP_244674516.1">
    <property type="nucleotide sequence ID" value="NZ_CP095046.1"/>
</dbReference>
<name>A0A8T9Q233_9BACT</name>
<evidence type="ECO:0000313" key="3">
    <source>
        <dbReference type="Proteomes" id="UP000831796"/>
    </source>
</evidence>
<accession>A0A8T9Q233</accession>
<keyword evidence="3" id="KW-1185">Reference proteome</keyword>
<dbReference type="Proteomes" id="UP000831796">
    <property type="component" value="Chromosome"/>
</dbReference>
<feature type="chain" id="PRO_5035892327" description="DUF4468 domain-containing protein" evidence="1">
    <location>
        <begin position="20"/>
        <end position="256"/>
    </location>
</feature>
<evidence type="ECO:0008006" key="4">
    <source>
        <dbReference type="Google" id="ProtNLM"/>
    </source>
</evidence>
<gene>
    <name evidence="2" type="ORF">MUN79_20900</name>
</gene>
<dbReference type="AlphaFoldDB" id="A0A8T9Q233"/>
<reference evidence="2" key="1">
    <citation type="submission" date="2022-04" db="EMBL/GenBank/DDBJ databases">
        <title>Hymenobacter sp. isolated from the air.</title>
        <authorList>
            <person name="Won M."/>
            <person name="Lee C.-M."/>
            <person name="Woen H.-Y."/>
            <person name="Kwon S.-W."/>
        </authorList>
    </citation>
    <scope>NUCLEOTIDE SEQUENCE</scope>
    <source>
        <strain evidence="2">5116S-3</strain>
    </source>
</reference>
<feature type="signal peptide" evidence="1">
    <location>
        <begin position="1"/>
        <end position="19"/>
    </location>
</feature>
<dbReference type="KEGG" id="hcu:MUN79_20900"/>
<proteinExistence type="predicted"/>
<evidence type="ECO:0000256" key="1">
    <source>
        <dbReference type="SAM" id="SignalP"/>
    </source>
</evidence>
<keyword evidence="1" id="KW-0732">Signal</keyword>
<protein>
    <recommendedName>
        <fullName evidence="4">DUF4468 domain-containing protein</fullName>
    </recommendedName>
</protein>
<dbReference type="Gene3D" id="3.30.530.80">
    <property type="match status" value="1"/>
</dbReference>
<dbReference type="EMBL" id="CP095046">
    <property type="protein sequence ID" value="UOQ71105.1"/>
    <property type="molecule type" value="Genomic_DNA"/>
</dbReference>
<sequence>MFKLVLYALLGLCATPALGQVVAGPRVAYYDPRERLTPAFATLADTAGRPRYLVLRGPVKAISAPAPGWLRIQRGHNSVLVATRQLVKLPDLIALPLDASTGRVTFTAVLAADSLGMNDLAARSYAWLKEQLGPVEVDSPRPDTLVMSSYTWMPMDLLNSSGHITAFQLWYTLRLTLTPGQLQYEISRFSRAAEPSPERPTPRLVPLEKLLKPGRELNPVSGPGIRQNQLRQQVQLTAAELLETLQDAVWQPVSGS</sequence>
<evidence type="ECO:0000313" key="2">
    <source>
        <dbReference type="EMBL" id="UOQ71105.1"/>
    </source>
</evidence>